<accession>A0A3L6D8N0</accession>
<evidence type="ECO:0000313" key="6">
    <source>
        <dbReference type="Proteomes" id="UP000251960"/>
    </source>
</evidence>
<feature type="region of interest" description="Disordered" evidence="1">
    <location>
        <begin position="1"/>
        <end position="33"/>
    </location>
</feature>
<evidence type="ECO:0000313" key="5">
    <source>
        <dbReference type="EMBL" id="PWZ33977.1"/>
    </source>
</evidence>
<evidence type="ECO:0000313" key="4">
    <source>
        <dbReference type="EMBL" id="PWZ33976.1"/>
    </source>
</evidence>
<comment type="caution">
    <text evidence="3">The sequence shown here is derived from an EMBL/GenBank/DDBJ whole genome shotgun (WGS) entry which is preliminary data.</text>
</comment>
<evidence type="ECO:0000256" key="1">
    <source>
        <dbReference type="SAM" id="MobiDB-lite"/>
    </source>
</evidence>
<dbReference type="EMBL" id="NCVQ01000004">
    <property type="protein sequence ID" value="PWZ33976.1"/>
    <property type="molecule type" value="Genomic_DNA"/>
</dbReference>
<name>A0A3L6D8N0_MAIZE</name>
<proteinExistence type="predicted"/>
<gene>
    <name evidence="4" type="ORF">Zm00014a_034534</name>
    <name evidence="5" type="ORF">Zm00014a_034535</name>
    <name evidence="2" type="ORF">Zm00014a_044522</name>
    <name evidence="3" type="ORF">Zm00014a_044523</name>
</gene>
<dbReference type="AlphaFoldDB" id="A0A3L6D8N0"/>
<reference evidence="3 6" key="1">
    <citation type="journal article" date="2018" name="Nat. Genet.">
        <title>Extensive intraspecific gene order and gene structural variations between Mo17 and other maize genomes.</title>
        <authorList>
            <person name="Sun S."/>
            <person name="Zhou Y."/>
            <person name="Chen J."/>
            <person name="Shi J."/>
            <person name="Zhao H."/>
            <person name="Zhao H."/>
            <person name="Song W."/>
            <person name="Zhang M."/>
            <person name="Cui Y."/>
            <person name="Dong X."/>
            <person name="Liu H."/>
            <person name="Ma X."/>
            <person name="Jiao Y."/>
            <person name="Wang B."/>
            <person name="Wei X."/>
            <person name="Stein J.C."/>
            <person name="Glaubitz J.C."/>
            <person name="Lu F."/>
            <person name="Yu G."/>
            <person name="Liang C."/>
            <person name="Fengler K."/>
            <person name="Li B."/>
            <person name="Rafalski A."/>
            <person name="Schnable P.S."/>
            <person name="Ware D.H."/>
            <person name="Buckler E.S."/>
            <person name="Lai J."/>
        </authorList>
    </citation>
    <scope>NUCLEOTIDE SEQUENCE [LARGE SCALE GENOMIC DNA]</scope>
    <source>
        <strain evidence="6">cv. Missouri 17</strain>
        <tissue evidence="3">Seedling</tissue>
    </source>
</reference>
<feature type="region of interest" description="Disordered" evidence="1">
    <location>
        <begin position="72"/>
        <end position="172"/>
    </location>
</feature>
<protein>
    <submittedName>
        <fullName evidence="3">Uncharacterized protein</fullName>
    </submittedName>
</protein>
<accession>A0A3L6FQK7</accession>
<evidence type="ECO:0000313" key="2">
    <source>
        <dbReference type="EMBL" id="PWZ04865.1"/>
    </source>
</evidence>
<evidence type="ECO:0000313" key="3">
    <source>
        <dbReference type="EMBL" id="PWZ05897.1"/>
    </source>
</evidence>
<dbReference type="EMBL" id="NCVQ01000010">
    <property type="protein sequence ID" value="PWZ04865.1"/>
    <property type="molecule type" value="Genomic_DNA"/>
</dbReference>
<sequence>MALAAGEATDDAPLLNPRTNEFNRHKKDKAKDAERVLPDIRAVKPFAAQRQPVAAQSFPRSRAVVEDELGQTDPNLCVNHGEPVKPPSLSPPPEAKLVSSRGFGKRTTRQEGPTRQWCETEEHACGRLTRRTQSRPRTSLPHSGDGDPEVLPWRTREDREDVLGDPATPPNL</sequence>
<accession>A0A3L6DCS7</accession>
<dbReference type="Proteomes" id="UP000251960">
    <property type="component" value="Chromosome 9"/>
</dbReference>
<feature type="compositionally biased region" description="Pro residues" evidence="1">
    <location>
        <begin position="84"/>
        <end position="94"/>
    </location>
</feature>
<dbReference type="Proteomes" id="UP000251960">
    <property type="component" value="Chromosome 3"/>
</dbReference>
<dbReference type="EMBL" id="NCVQ01000004">
    <property type="protein sequence ID" value="PWZ33977.1"/>
    <property type="molecule type" value="Genomic_DNA"/>
</dbReference>
<dbReference type="EMBL" id="NCVQ01000010">
    <property type="protein sequence ID" value="PWZ05897.1"/>
    <property type="molecule type" value="Genomic_DNA"/>
</dbReference>
<organism evidence="3">
    <name type="scientific">Zea mays</name>
    <name type="common">Maize</name>
    <dbReference type="NCBI Taxonomy" id="4577"/>
    <lineage>
        <taxon>Eukaryota</taxon>
        <taxon>Viridiplantae</taxon>
        <taxon>Streptophyta</taxon>
        <taxon>Embryophyta</taxon>
        <taxon>Tracheophyta</taxon>
        <taxon>Spermatophyta</taxon>
        <taxon>Magnoliopsida</taxon>
        <taxon>Liliopsida</taxon>
        <taxon>Poales</taxon>
        <taxon>Poaceae</taxon>
        <taxon>PACMAD clade</taxon>
        <taxon>Panicoideae</taxon>
        <taxon>Andropogonodae</taxon>
        <taxon>Andropogoneae</taxon>
        <taxon>Tripsacinae</taxon>
        <taxon>Zea</taxon>
    </lineage>
</organism>